<feature type="compositionally biased region" description="Acidic residues" evidence="10">
    <location>
        <begin position="622"/>
        <end position="631"/>
    </location>
</feature>
<evidence type="ECO:0000256" key="9">
    <source>
        <dbReference type="PROSITE-ProRule" id="PRU10141"/>
    </source>
</evidence>
<dbReference type="Gene3D" id="1.10.510.10">
    <property type="entry name" value="Transferase(Phosphotransferase) domain 1"/>
    <property type="match status" value="1"/>
</dbReference>
<dbReference type="PANTHER" id="PTHR24361:SF433">
    <property type="entry name" value="PROTEIN KINASE DOMAIN-CONTAINING PROTEIN"/>
    <property type="match status" value="1"/>
</dbReference>
<dbReference type="EC" id="2.7.11.1" evidence="1"/>
<feature type="compositionally biased region" description="Basic and acidic residues" evidence="10">
    <location>
        <begin position="486"/>
        <end position="500"/>
    </location>
</feature>
<feature type="region of interest" description="Disordered" evidence="10">
    <location>
        <begin position="469"/>
        <end position="502"/>
    </location>
</feature>
<keyword evidence="6 9" id="KW-0067">ATP-binding</keyword>
<dbReference type="InterPro" id="IPR011009">
    <property type="entry name" value="Kinase-like_dom_sf"/>
</dbReference>
<feature type="compositionally biased region" description="Gly residues" evidence="10">
    <location>
        <begin position="1578"/>
        <end position="1595"/>
    </location>
</feature>
<feature type="binding site" evidence="9">
    <location>
        <position position="96"/>
    </location>
    <ligand>
        <name>ATP</name>
        <dbReference type="ChEBI" id="CHEBI:30616"/>
    </ligand>
</feature>
<dbReference type="InterPro" id="IPR053235">
    <property type="entry name" value="Ser_Thr_kinase"/>
</dbReference>
<feature type="compositionally biased region" description="Basic and acidic residues" evidence="10">
    <location>
        <begin position="1703"/>
        <end position="1718"/>
    </location>
</feature>
<proteinExistence type="predicted"/>
<name>A0ABR1KVY9_9PEZI</name>
<dbReference type="InterPro" id="IPR016024">
    <property type="entry name" value="ARM-type_fold"/>
</dbReference>
<feature type="compositionally biased region" description="Basic and acidic residues" evidence="10">
    <location>
        <begin position="1528"/>
        <end position="1538"/>
    </location>
</feature>
<comment type="catalytic activity">
    <reaction evidence="7">
        <text>L-threonyl-[protein] + ATP = O-phospho-L-threonyl-[protein] + ADP + H(+)</text>
        <dbReference type="Rhea" id="RHEA:46608"/>
        <dbReference type="Rhea" id="RHEA-COMP:11060"/>
        <dbReference type="Rhea" id="RHEA-COMP:11605"/>
        <dbReference type="ChEBI" id="CHEBI:15378"/>
        <dbReference type="ChEBI" id="CHEBI:30013"/>
        <dbReference type="ChEBI" id="CHEBI:30616"/>
        <dbReference type="ChEBI" id="CHEBI:61977"/>
        <dbReference type="ChEBI" id="CHEBI:456216"/>
        <dbReference type="EC" id="2.7.11.1"/>
    </reaction>
</comment>
<feature type="region of interest" description="Disordered" evidence="10">
    <location>
        <begin position="1379"/>
        <end position="1439"/>
    </location>
</feature>
<feature type="region of interest" description="Disordered" evidence="10">
    <location>
        <begin position="1867"/>
        <end position="1960"/>
    </location>
</feature>
<feature type="region of interest" description="Disordered" evidence="10">
    <location>
        <begin position="24"/>
        <end position="70"/>
    </location>
</feature>
<feature type="compositionally biased region" description="Polar residues" evidence="10">
    <location>
        <begin position="592"/>
        <end position="605"/>
    </location>
</feature>
<dbReference type="PANTHER" id="PTHR24361">
    <property type="entry name" value="MITOGEN-ACTIVATED KINASE KINASE KINASE"/>
    <property type="match status" value="1"/>
</dbReference>
<evidence type="ECO:0000256" key="8">
    <source>
        <dbReference type="ARBA" id="ARBA00048679"/>
    </source>
</evidence>
<feature type="compositionally biased region" description="Basic and acidic residues" evidence="10">
    <location>
        <begin position="606"/>
        <end position="621"/>
    </location>
</feature>
<feature type="compositionally biased region" description="Low complexity" evidence="10">
    <location>
        <begin position="1424"/>
        <end position="1439"/>
    </location>
</feature>
<feature type="compositionally biased region" description="Polar residues" evidence="10">
    <location>
        <begin position="1240"/>
        <end position="1256"/>
    </location>
</feature>
<accession>A0ABR1KVY9</accession>
<evidence type="ECO:0000259" key="11">
    <source>
        <dbReference type="PROSITE" id="PS50011"/>
    </source>
</evidence>
<feature type="compositionally biased region" description="Low complexity" evidence="10">
    <location>
        <begin position="1482"/>
        <end position="1505"/>
    </location>
</feature>
<dbReference type="SMART" id="SM00220">
    <property type="entry name" value="S_TKc"/>
    <property type="match status" value="1"/>
</dbReference>
<dbReference type="Proteomes" id="UP001363622">
    <property type="component" value="Unassembled WGS sequence"/>
</dbReference>
<keyword evidence="5" id="KW-0418">Kinase</keyword>
<dbReference type="SUPFAM" id="SSF48371">
    <property type="entry name" value="ARM repeat"/>
    <property type="match status" value="1"/>
</dbReference>
<feature type="region of interest" description="Disordered" evidence="10">
    <location>
        <begin position="338"/>
        <end position="384"/>
    </location>
</feature>
<feature type="compositionally biased region" description="Pro residues" evidence="10">
    <location>
        <begin position="34"/>
        <end position="46"/>
    </location>
</feature>
<dbReference type="Gene3D" id="1.25.10.10">
    <property type="entry name" value="Leucine-rich Repeat Variant"/>
    <property type="match status" value="2"/>
</dbReference>
<evidence type="ECO:0000313" key="12">
    <source>
        <dbReference type="EMBL" id="KAK7522281.1"/>
    </source>
</evidence>
<evidence type="ECO:0000256" key="1">
    <source>
        <dbReference type="ARBA" id="ARBA00012513"/>
    </source>
</evidence>
<dbReference type="PROSITE" id="PS50011">
    <property type="entry name" value="PROTEIN_KINASE_DOM"/>
    <property type="match status" value="1"/>
</dbReference>
<keyword evidence="13" id="KW-1185">Reference proteome</keyword>
<evidence type="ECO:0000256" key="4">
    <source>
        <dbReference type="ARBA" id="ARBA00022741"/>
    </source>
</evidence>
<protein>
    <recommendedName>
        <fullName evidence="1">non-specific serine/threonine protein kinase</fullName>
        <ecNumber evidence="1">2.7.11.1</ecNumber>
    </recommendedName>
</protein>
<keyword evidence="3" id="KW-0808">Transferase</keyword>
<feature type="region of interest" description="Disordered" evidence="10">
    <location>
        <begin position="1470"/>
        <end position="1653"/>
    </location>
</feature>
<feature type="region of interest" description="Disordered" evidence="10">
    <location>
        <begin position="2035"/>
        <end position="2130"/>
    </location>
</feature>
<dbReference type="PROSITE" id="PS00107">
    <property type="entry name" value="PROTEIN_KINASE_ATP"/>
    <property type="match status" value="1"/>
</dbReference>
<evidence type="ECO:0000256" key="10">
    <source>
        <dbReference type="SAM" id="MobiDB-lite"/>
    </source>
</evidence>
<sequence length="2130" mass="231533">MKSALQLLLRGGLRAVAQLGEQLHNRGTISRGGAPPPPPPPPPPPHTLTTRDRTGPPHTKKKDKSHRQLGDCLGKGAFGSVYRALNWNNGETVAIKQVKLTDVPKNELSVIMTEIDLLKKLNHPNIVKYHGFVKDQQSLYIILEYCENGSLHSICKDFGKFPENLVAIYMSQVLSGLLYLHEQGVIHRDIKGANILTTKEGLVKLADFGVATKTADLSESSVVGTPYWMAPEVIELCGPTTASDIWSLGCTVIELLEGKPPYHQLQPMPALFRIVNDDHPPLPEAASPCFQKDPNLRVSARKLLKHPWIVNARRVDSVVETRPTKYDEAVKSVQEWNEALKSPTHDTLRRVASKPLSSSPVPPRKEPPPKITAPAPPQPGGLRVEKTRTVTDLYASPEDDQSDDWDKDFPAPISPSALRAPHMRPHDYFAGQLSSDKLKAMASTNCDTVTEEPSSEDLFAQVMESGSIFDQSDPLETIRPSSASKQKQDRERPSRQRMGMEPKTQFYRPFSKGATGLDANHAVGGAAKSPMAYRENSIEDYSDLMPSDDAAFQRKLQSLKDRNYNEYTPRLFQMSDLTNPPLASQGAKKTGSLRQKSGNKSNQGDPSKRPISRVEIEKYAEHDEEDFDDVFGNDGVTPASLRTKQESDSGSERGTLGRINSKLSGSWLGDDEDEDDPFAQLEEDFDEMDQEKNVARDRHARLISIVSDMVSSLKTQPEDVPFISDHMLQILVESPEMKNTIISSHGMLPMLEILESTPSRDVILNLLKIVNIIILDNVEIQENLCFIGGIPIITRFAHRKFSSEIRQEAAAFVRQMYQTSTLTLQMFVGCGGLKVLAEFLEEDLEDERDFVLIGVNGIWSVFNNLQGPTPKNDFCRIFSRSSGYSVLYPLSLVLSKVLEERGEVAELIQDRIVGIFMLFSQAENHVKEIVAHRMVLKRVLKDLQRMKAHNQITMLKFIKNLSMLASTHDSLQNSNAIEVLTDLLSLSMERDHFREVSNQILNILYNLCRMSKSRQEDAALNGVIPLLQKIVRTDLPLKEFALPILCDMAHSGKLGRSHLWQHKGLQFYISLLSDKYWQTTALDAISIWLQEETARVEEALIDNHFPRAMISCFNNQEASVDAFESLLEPLQRMLRVSPPVAEKLAHPDLFSRTAQKLHTKKPVVRLNLLRIIRSICDSTEETGGVAPLMKQCGLYDSVQHLAGSDPAILVREMANDLLKACENPTLLSPSTRRSAEYNRSRPSSMRRQSVTFNTHGLPNPIHGGSARSNSSRPLSRQGSGDSVGVFAVPHRPRTRDGSGDSSSSSYMRPRTRDGSGSSDYRLNAHARDASDFHKRPHTRDGSTSSVSTAVSSCSQSREYLNIYSKTSAFVQEPSSLWYEESGSMGSSTPTAIPESPDESHHRPSSFKASRLPVNVRPPSCRRANISQNSNSIISSGTDSIGSERNSALFAVGTPPSQSAHLANLSSLMAAAATPSSGTSRAPQQPSTPQHQHNQSSSQQGGPSTPHTGQRLAVRRRRQTSSGFSRRGSKQEDLAREIGHANVFARRGSKQAEMMGADGNTGGGILGRRGSRQAEQLTGGSGADGSWGAGSGGGGILARRGSRQAEQLGGSGVTTSWKDRGVGKDRERERGREKDRSTVAADDKGGGGVSSLVSTPVYPACLRASTSVNIPSASSPSSTKPFPSFNNAVVPQSKPSSPSPSSLSREEKATVHSEAKEVNGHGNDSDPSGNENVIPHSTSVNTNRNVIAPSSWYQPTPLPSTNSPSFAVAAMPSSPPARTQTQTPRPPRLRKDFRFDLARVALSLASATAEASASSSAGSAAYASLVAKGNKGSGAASSGNKGADGMRRWSGGLGLGLGWGLGLRGIGTLGEDGEENNDDDDDVDDEGETTPDPPPKSELRRLGAGNEGSGLDGQSGRAVGRDAVERGSRDKEHEDRRDNIEETDRTTHTGSAPRTANESGRTTADLADLVGPGQQHSDAYGAHRSGGNARDFPLSSSSGNANILDLACDLEVPVDLLQLIEHEILELLDAQPAVGAAGRGEQDGENCGDGAASTDVGVKDGDVRRLASSADLVSTSGTPESCEASVVGVEEDKREGDEGGEEETEEEEDTGDVDELAGEPTWGLNTTKELH</sequence>
<comment type="caution">
    <text evidence="12">The sequence shown here is derived from an EMBL/GenBank/DDBJ whole genome shotgun (WGS) entry which is preliminary data.</text>
</comment>
<feature type="region of interest" description="Disordered" evidence="10">
    <location>
        <begin position="1750"/>
        <end position="1788"/>
    </location>
</feature>
<dbReference type="InterPro" id="IPR011989">
    <property type="entry name" value="ARM-like"/>
</dbReference>
<dbReference type="InterPro" id="IPR008271">
    <property type="entry name" value="Ser/Thr_kinase_AS"/>
</dbReference>
<feature type="region of interest" description="Disordered" evidence="10">
    <location>
        <begin position="573"/>
        <end position="676"/>
    </location>
</feature>
<feature type="region of interest" description="Disordered" evidence="10">
    <location>
        <begin position="1667"/>
        <end position="1737"/>
    </location>
</feature>
<gene>
    <name evidence="12" type="ORF">IWZ03DRAFT_357815</name>
</gene>
<feature type="compositionally biased region" description="Polar residues" evidence="10">
    <location>
        <begin position="1266"/>
        <end position="1280"/>
    </location>
</feature>
<feature type="compositionally biased region" description="Pro residues" evidence="10">
    <location>
        <begin position="369"/>
        <end position="379"/>
    </location>
</feature>
<feature type="compositionally biased region" description="Low complexity" evidence="10">
    <location>
        <begin position="1299"/>
        <end position="1308"/>
    </location>
</feature>
<feature type="region of interest" description="Disordered" evidence="10">
    <location>
        <begin position="1225"/>
        <end position="1349"/>
    </location>
</feature>
<feature type="compositionally biased region" description="Polar residues" evidence="10">
    <location>
        <begin position="1947"/>
        <end position="1960"/>
    </location>
</feature>
<feature type="compositionally biased region" description="Low complexity" evidence="10">
    <location>
        <begin position="1667"/>
        <end position="1702"/>
    </location>
</feature>
<feature type="compositionally biased region" description="Acidic residues" evidence="10">
    <location>
        <begin position="2097"/>
        <end position="2116"/>
    </location>
</feature>
<feature type="compositionally biased region" description="Basic and acidic residues" evidence="10">
    <location>
        <begin position="1918"/>
        <end position="1946"/>
    </location>
</feature>
<feature type="domain" description="Protein kinase" evidence="11">
    <location>
        <begin position="67"/>
        <end position="309"/>
    </location>
</feature>
<dbReference type="SUPFAM" id="SSF56112">
    <property type="entry name" value="Protein kinase-like (PK-like)"/>
    <property type="match status" value="1"/>
</dbReference>
<dbReference type="InterPro" id="IPR000719">
    <property type="entry name" value="Prot_kinase_dom"/>
</dbReference>
<feature type="compositionally biased region" description="Basic residues" evidence="10">
    <location>
        <begin position="58"/>
        <end position="67"/>
    </location>
</feature>
<feature type="compositionally biased region" description="Acidic residues" evidence="10">
    <location>
        <begin position="1870"/>
        <end position="1888"/>
    </location>
</feature>
<evidence type="ECO:0000313" key="13">
    <source>
        <dbReference type="Proteomes" id="UP001363622"/>
    </source>
</evidence>
<feature type="compositionally biased region" description="Basic and acidic residues" evidence="10">
    <location>
        <begin position="1616"/>
        <end position="1644"/>
    </location>
</feature>
<dbReference type="PROSITE" id="PS00108">
    <property type="entry name" value="PROTEIN_KINASE_ST"/>
    <property type="match status" value="1"/>
</dbReference>
<evidence type="ECO:0000256" key="6">
    <source>
        <dbReference type="ARBA" id="ARBA00022840"/>
    </source>
</evidence>
<evidence type="ECO:0000256" key="2">
    <source>
        <dbReference type="ARBA" id="ARBA00022527"/>
    </source>
</evidence>
<evidence type="ECO:0000256" key="3">
    <source>
        <dbReference type="ARBA" id="ARBA00022679"/>
    </source>
</evidence>
<keyword evidence="2" id="KW-0723">Serine/threonine-protein kinase</keyword>
<dbReference type="EMBL" id="JBBPHU010000002">
    <property type="protein sequence ID" value="KAK7522281.1"/>
    <property type="molecule type" value="Genomic_DNA"/>
</dbReference>
<dbReference type="CDD" id="cd06627">
    <property type="entry name" value="STKc_Cdc7_like"/>
    <property type="match status" value="1"/>
</dbReference>
<keyword evidence="4 9" id="KW-0547">Nucleotide-binding</keyword>
<evidence type="ECO:0000256" key="5">
    <source>
        <dbReference type="ARBA" id="ARBA00022777"/>
    </source>
</evidence>
<evidence type="ECO:0000256" key="7">
    <source>
        <dbReference type="ARBA" id="ARBA00047899"/>
    </source>
</evidence>
<feature type="compositionally biased region" description="Polar residues" evidence="10">
    <location>
        <begin position="1750"/>
        <end position="1764"/>
    </location>
</feature>
<organism evidence="12 13">
    <name type="scientific">Phyllosticta citriasiana</name>
    <dbReference type="NCBI Taxonomy" id="595635"/>
    <lineage>
        <taxon>Eukaryota</taxon>
        <taxon>Fungi</taxon>
        <taxon>Dikarya</taxon>
        <taxon>Ascomycota</taxon>
        <taxon>Pezizomycotina</taxon>
        <taxon>Dothideomycetes</taxon>
        <taxon>Dothideomycetes incertae sedis</taxon>
        <taxon>Botryosphaeriales</taxon>
        <taxon>Phyllostictaceae</taxon>
        <taxon>Phyllosticta</taxon>
    </lineage>
</organism>
<feature type="compositionally biased region" description="Polar residues" evidence="10">
    <location>
        <begin position="1724"/>
        <end position="1737"/>
    </location>
</feature>
<dbReference type="Pfam" id="PF00069">
    <property type="entry name" value="Pkinase"/>
    <property type="match status" value="1"/>
</dbReference>
<dbReference type="InterPro" id="IPR017441">
    <property type="entry name" value="Protein_kinase_ATP_BS"/>
</dbReference>
<reference evidence="12 13" key="1">
    <citation type="submission" date="2024-04" db="EMBL/GenBank/DDBJ databases">
        <title>Phyllosticta paracitricarpa is synonymous to the EU quarantine fungus P. citricarpa based on phylogenomic analyses.</title>
        <authorList>
            <consortium name="Lawrence Berkeley National Laboratory"/>
            <person name="Van Ingen-Buijs V.A."/>
            <person name="Van Westerhoven A.C."/>
            <person name="Haridas S."/>
            <person name="Skiadas P."/>
            <person name="Martin F."/>
            <person name="Groenewald J.Z."/>
            <person name="Crous P.W."/>
            <person name="Seidl M.F."/>
        </authorList>
    </citation>
    <scope>NUCLEOTIDE SEQUENCE [LARGE SCALE GENOMIC DNA]</scope>
    <source>
        <strain evidence="12 13">CBS 123371</strain>
    </source>
</reference>
<comment type="catalytic activity">
    <reaction evidence="8">
        <text>L-seryl-[protein] + ATP = O-phospho-L-seryl-[protein] + ADP + H(+)</text>
        <dbReference type="Rhea" id="RHEA:17989"/>
        <dbReference type="Rhea" id="RHEA-COMP:9863"/>
        <dbReference type="Rhea" id="RHEA-COMP:11604"/>
        <dbReference type="ChEBI" id="CHEBI:15378"/>
        <dbReference type="ChEBI" id="CHEBI:29999"/>
        <dbReference type="ChEBI" id="CHEBI:30616"/>
        <dbReference type="ChEBI" id="CHEBI:83421"/>
        <dbReference type="ChEBI" id="CHEBI:456216"/>
        <dbReference type="EC" id="2.7.11.1"/>
    </reaction>
</comment>